<evidence type="ECO:0000256" key="2">
    <source>
        <dbReference type="ARBA" id="ARBA00006906"/>
    </source>
</evidence>
<dbReference type="PANTHER" id="PTHR30246:SF1">
    <property type="entry name" value="2-DEHYDRO-3-DEOXY-6-PHOSPHOGALACTONATE ALDOLASE-RELATED"/>
    <property type="match status" value="1"/>
</dbReference>
<dbReference type="InterPro" id="IPR013785">
    <property type="entry name" value="Aldolase_TIM"/>
</dbReference>
<dbReference type="Gene3D" id="3.20.20.70">
    <property type="entry name" value="Aldolase class I"/>
    <property type="match status" value="1"/>
</dbReference>
<protein>
    <submittedName>
        <fullName evidence="6">Bifunctional 4-hydroxy-2-oxoglutarate aldolase/2-dehydro-3-deoxy-phosphogluconate aldolase</fullName>
    </submittedName>
</protein>
<comment type="similarity">
    <text evidence="2">Belongs to the KHG/KDPG aldolase family.</text>
</comment>
<name>A0ABQ2G7R6_9DEIO</name>
<evidence type="ECO:0000256" key="4">
    <source>
        <dbReference type="ARBA" id="ARBA00023239"/>
    </source>
</evidence>
<keyword evidence="7" id="KW-1185">Reference proteome</keyword>
<dbReference type="SUPFAM" id="SSF51569">
    <property type="entry name" value="Aldolase"/>
    <property type="match status" value="1"/>
</dbReference>
<dbReference type="Pfam" id="PF01081">
    <property type="entry name" value="Aldolase"/>
    <property type="match status" value="1"/>
</dbReference>
<dbReference type="PANTHER" id="PTHR30246">
    <property type="entry name" value="2-KETO-3-DEOXY-6-PHOSPHOGLUCONATE ALDOLASE"/>
    <property type="match status" value="1"/>
</dbReference>
<proteinExistence type="inferred from homology"/>
<dbReference type="EMBL" id="BMOL01000006">
    <property type="protein sequence ID" value="GGL78863.1"/>
    <property type="molecule type" value="Genomic_DNA"/>
</dbReference>
<evidence type="ECO:0000313" key="6">
    <source>
        <dbReference type="EMBL" id="GGL78863.1"/>
    </source>
</evidence>
<keyword evidence="4" id="KW-0456">Lyase</keyword>
<organism evidence="6 7">
    <name type="scientific">Deinococcus aerolatus</name>
    <dbReference type="NCBI Taxonomy" id="522487"/>
    <lineage>
        <taxon>Bacteria</taxon>
        <taxon>Thermotogati</taxon>
        <taxon>Deinococcota</taxon>
        <taxon>Deinococci</taxon>
        <taxon>Deinococcales</taxon>
        <taxon>Deinococcaceae</taxon>
        <taxon>Deinococcus</taxon>
    </lineage>
</organism>
<dbReference type="CDD" id="cd00452">
    <property type="entry name" value="KDPG_aldolase"/>
    <property type="match status" value="1"/>
</dbReference>
<keyword evidence="5" id="KW-0119">Carbohydrate metabolism</keyword>
<dbReference type="RefSeq" id="WP_229723413.1">
    <property type="nucleotide sequence ID" value="NZ_BMOL01000006.1"/>
</dbReference>
<dbReference type="Proteomes" id="UP000639973">
    <property type="component" value="Unassembled WGS sequence"/>
</dbReference>
<evidence type="ECO:0000256" key="3">
    <source>
        <dbReference type="ARBA" id="ARBA00011233"/>
    </source>
</evidence>
<comment type="pathway">
    <text evidence="1">Carbohydrate acid metabolism.</text>
</comment>
<comment type="subunit">
    <text evidence="3">Homotrimer.</text>
</comment>
<evidence type="ECO:0000256" key="5">
    <source>
        <dbReference type="ARBA" id="ARBA00023277"/>
    </source>
</evidence>
<dbReference type="InterPro" id="IPR000887">
    <property type="entry name" value="Aldlse_KDPG_KHG"/>
</dbReference>
<comment type="caution">
    <text evidence="6">The sequence shown here is derived from an EMBL/GenBank/DDBJ whole genome shotgun (WGS) entry which is preliminary data.</text>
</comment>
<accession>A0ABQ2G7R6</accession>
<evidence type="ECO:0000313" key="7">
    <source>
        <dbReference type="Proteomes" id="UP000639973"/>
    </source>
</evidence>
<evidence type="ECO:0000256" key="1">
    <source>
        <dbReference type="ARBA" id="ARBA00004761"/>
    </source>
</evidence>
<sequence>MTLDLAGVLAADRVLPLFTPGDEAQAAARLAALTRAGIRAVELTHRSPGTLATFGALRGRFPALLLGAGTVLNARDADAFVQAGADFIVSPCWVPAVAAACRDRGAAYLPGAGTVREVFEAQQGGAAIVKLFPGEVLGPAFVRALLGPLPHSRVLVTGGVEPTVAGVGPWLAAGALAVGLGSALFMLDEDALEAQVTELLGFTRQEGADG</sequence>
<gene>
    <name evidence="6" type="ORF">GCM10010840_15880</name>
</gene>
<reference evidence="7" key="1">
    <citation type="journal article" date="2019" name="Int. J. Syst. Evol. Microbiol.">
        <title>The Global Catalogue of Microorganisms (GCM) 10K type strain sequencing project: providing services to taxonomists for standard genome sequencing and annotation.</title>
        <authorList>
            <consortium name="The Broad Institute Genomics Platform"/>
            <consortium name="The Broad Institute Genome Sequencing Center for Infectious Disease"/>
            <person name="Wu L."/>
            <person name="Ma J."/>
        </authorList>
    </citation>
    <scope>NUCLEOTIDE SEQUENCE [LARGE SCALE GENOMIC DNA]</scope>
    <source>
        <strain evidence="7">JCM 15442</strain>
    </source>
</reference>